<evidence type="ECO:0000313" key="1">
    <source>
        <dbReference type="EMBL" id="KAK8222124.1"/>
    </source>
</evidence>
<evidence type="ECO:0000313" key="2">
    <source>
        <dbReference type="Proteomes" id="UP001320706"/>
    </source>
</evidence>
<dbReference type="Proteomes" id="UP001320706">
    <property type="component" value="Unassembled WGS sequence"/>
</dbReference>
<comment type="caution">
    <text evidence="1">The sequence shown here is derived from an EMBL/GenBank/DDBJ whole genome shotgun (WGS) entry which is preliminary data.</text>
</comment>
<gene>
    <name evidence="1" type="primary">SRO7</name>
    <name evidence="1" type="ORF">M8818_000294</name>
</gene>
<name>A0ACC3SPL8_9PEZI</name>
<reference evidence="1" key="1">
    <citation type="submission" date="2024-02" db="EMBL/GenBank/DDBJ databases">
        <title>Metagenome Assembled Genome of Zalaria obscura JY119.</title>
        <authorList>
            <person name="Vighnesh L."/>
            <person name="Jagadeeshwari U."/>
            <person name="Venkata Ramana C."/>
            <person name="Sasikala C."/>
        </authorList>
    </citation>
    <scope>NUCLEOTIDE SEQUENCE</scope>
    <source>
        <strain evidence="1">JY119</strain>
    </source>
</reference>
<protein>
    <submittedName>
        <fullName evidence="1">Lethal(2) giant larvae sro7</fullName>
    </submittedName>
</protein>
<keyword evidence="2" id="KW-1185">Reference proteome</keyword>
<proteinExistence type="predicted"/>
<accession>A0ACC3SPL8</accession>
<dbReference type="EMBL" id="JAMKPW020000001">
    <property type="protein sequence ID" value="KAK8222124.1"/>
    <property type="molecule type" value="Genomic_DNA"/>
</dbReference>
<sequence length="912" mass="98324">MSSFCADKLVCLDDKHDLTFFSLEAKRAIASFSPPGVATSLLTDPMLDYAFLGMQTGDILAFDLDRETLAPFRISNLWAEFDSRARVSPIVTMQLHPRDIGKLLVGYTHGAAIYSFKQAKAQQWLQYEVPRGAPGGDSDPSLMNTIRRPRLTQAVWHPTGTFVLTGHEDGSLVFWDPKEGRKVMARTLSETNVDRPGASPLSPHMGSATFAMKEPLFRIAWCANGQDPDDTGILIAGGASTTIPTKGLTFFELGRTPVYATSSYEVLAAHIESPKRQRILPTPPSAEVVDFCLIPRSSPHFNGAHDPIAVLALLSSGEVITLSFPSGIPITPTNQLHVSMTFVHPFVKIVKLTPVERTRWLGMTETRSQGPLILKGGAEATHPLRRYESRNIVHTAHADGTVRLWDAGHGDELENEKVVQVDVARAAGRVDGADITVTSLAGGSGEFGAGLRTGEIVIFRWGTNRNLGREPRHTGDNKPNALTNIVERTDPALKEGLLPFTLLDMQNGPITALKLSDVGFVAVASEGGSISVVDLRGPAIIYNANLQDFVKGDKKGSFRRSSAHGAPKADYVTALEFSVMTLEGDGYSSILMHAGTHLGHLATFKVIPDSSGRYTVQYVGSSTLDGRVIYIAPVSADTGRPATASPNAVAVLRNGAKTEGALVVVTHSEIRISKPPTAKGAHKSFDNFFCDAAGIARYQDAGYALIGLFGDGTARAFSLPALKEIGSQKLDQVMDVRRFSEATVTPSGNILGWTGPSEMSLVTVWGTGEPLPKSQDRLFNPDALIPPRPTISNLQWISGTQYITPADMDVLIGGPDRPPSKRMIAQAKADELEARRAAVKGASGSAASEVGQGQGGQEGYYAWMQRQITERTEKLGIMGDRMDELESNSSGWADDVSKFVQRQKRNAVMGGE</sequence>
<organism evidence="1 2">
    <name type="scientific">Zalaria obscura</name>
    <dbReference type="NCBI Taxonomy" id="2024903"/>
    <lineage>
        <taxon>Eukaryota</taxon>
        <taxon>Fungi</taxon>
        <taxon>Dikarya</taxon>
        <taxon>Ascomycota</taxon>
        <taxon>Pezizomycotina</taxon>
        <taxon>Dothideomycetes</taxon>
        <taxon>Dothideomycetidae</taxon>
        <taxon>Dothideales</taxon>
        <taxon>Zalariaceae</taxon>
        <taxon>Zalaria</taxon>
    </lineage>
</organism>